<keyword evidence="1" id="KW-1133">Transmembrane helix</keyword>
<accession>A0A2H3BJR1</accession>
<protein>
    <submittedName>
        <fullName evidence="2">Uncharacterized protein</fullName>
    </submittedName>
</protein>
<sequence>MRNFLLEWTMVSVGFQSANFLCIWLICVMYMYAAATSCIYPEQPSAFNYRRKAPALSNLSQPRWSNASNFSPSFY</sequence>
<evidence type="ECO:0000313" key="3">
    <source>
        <dbReference type="Proteomes" id="UP000218334"/>
    </source>
</evidence>
<reference evidence="3" key="1">
    <citation type="journal article" date="2017" name="Nat. Ecol. Evol.">
        <title>Genome expansion and lineage-specific genetic innovations in the forest pathogenic fungi Armillaria.</title>
        <authorList>
            <person name="Sipos G."/>
            <person name="Prasanna A.N."/>
            <person name="Walter M.C."/>
            <person name="O'Connor E."/>
            <person name="Balint B."/>
            <person name="Krizsan K."/>
            <person name="Kiss B."/>
            <person name="Hess J."/>
            <person name="Varga T."/>
            <person name="Slot J."/>
            <person name="Riley R."/>
            <person name="Boka B."/>
            <person name="Rigling D."/>
            <person name="Barry K."/>
            <person name="Lee J."/>
            <person name="Mihaltcheva S."/>
            <person name="LaButti K."/>
            <person name="Lipzen A."/>
            <person name="Waldron R."/>
            <person name="Moloney N.M."/>
            <person name="Sperisen C."/>
            <person name="Kredics L."/>
            <person name="Vagvoelgyi C."/>
            <person name="Patrignani A."/>
            <person name="Fitzpatrick D."/>
            <person name="Nagy I."/>
            <person name="Doyle S."/>
            <person name="Anderson J.B."/>
            <person name="Grigoriev I.V."/>
            <person name="Gueldener U."/>
            <person name="Muensterkoetter M."/>
            <person name="Nagy L.G."/>
        </authorList>
    </citation>
    <scope>NUCLEOTIDE SEQUENCE [LARGE SCALE GENOMIC DNA]</scope>
    <source>
        <strain evidence="3">28-4</strain>
    </source>
</reference>
<evidence type="ECO:0000313" key="2">
    <source>
        <dbReference type="EMBL" id="PBK71095.1"/>
    </source>
</evidence>
<name>A0A2H3BJR1_9AGAR</name>
<feature type="transmembrane region" description="Helical" evidence="1">
    <location>
        <begin position="20"/>
        <end position="41"/>
    </location>
</feature>
<keyword evidence="3" id="KW-1185">Reference proteome</keyword>
<gene>
    <name evidence="2" type="ORF">ARMSODRAFT_63468</name>
</gene>
<dbReference type="AlphaFoldDB" id="A0A2H3BJR1"/>
<proteinExistence type="predicted"/>
<evidence type="ECO:0000256" key="1">
    <source>
        <dbReference type="SAM" id="Phobius"/>
    </source>
</evidence>
<organism evidence="2 3">
    <name type="scientific">Armillaria solidipes</name>
    <dbReference type="NCBI Taxonomy" id="1076256"/>
    <lineage>
        <taxon>Eukaryota</taxon>
        <taxon>Fungi</taxon>
        <taxon>Dikarya</taxon>
        <taxon>Basidiomycota</taxon>
        <taxon>Agaricomycotina</taxon>
        <taxon>Agaricomycetes</taxon>
        <taxon>Agaricomycetidae</taxon>
        <taxon>Agaricales</taxon>
        <taxon>Marasmiineae</taxon>
        <taxon>Physalacriaceae</taxon>
        <taxon>Armillaria</taxon>
    </lineage>
</organism>
<dbReference type="Proteomes" id="UP000218334">
    <property type="component" value="Unassembled WGS sequence"/>
</dbReference>
<keyword evidence="1" id="KW-0472">Membrane</keyword>
<keyword evidence="1" id="KW-0812">Transmembrane</keyword>
<dbReference type="EMBL" id="KZ293424">
    <property type="protein sequence ID" value="PBK71095.1"/>
    <property type="molecule type" value="Genomic_DNA"/>
</dbReference>